<reference evidence="8" key="1">
    <citation type="submission" date="2021-06" db="EMBL/GenBank/DDBJ databases">
        <authorList>
            <person name="Kallberg Y."/>
            <person name="Tangrot J."/>
            <person name="Rosling A."/>
        </authorList>
    </citation>
    <scope>NUCLEOTIDE SEQUENCE</scope>
    <source>
        <strain evidence="8">UK204</strain>
    </source>
</reference>
<evidence type="ECO:0000313" key="8">
    <source>
        <dbReference type="EMBL" id="CAG8562345.1"/>
    </source>
</evidence>
<dbReference type="PANTHER" id="PTHR14233:SF4">
    <property type="entry name" value="SOLUTE CARRIER FAMILY 35 MEMBER F2"/>
    <property type="match status" value="1"/>
</dbReference>
<dbReference type="Proteomes" id="UP000789570">
    <property type="component" value="Unassembled WGS sequence"/>
</dbReference>
<feature type="transmembrane region" description="Helical" evidence="7">
    <location>
        <begin position="221"/>
        <end position="244"/>
    </location>
</feature>
<comment type="similarity">
    <text evidence="2">Belongs to the SLC35F solute transporter family.</text>
</comment>
<feature type="transmembrane region" description="Helical" evidence="7">
    <location>
        <begin position="192"/>
        <end position="209"/>
    </location>
</feature>
<dbReference type="PANTHER" id="PTHR14233">
    <property type="entry name" value="DUF914-RELATED"/>
    <property type="match status" value="1"/>
</dbReference>
<dbReference type="InterPro" id="IPR052221">
    <property type="entry name" value="SLC35F_Transporter"/>
</dbReference>
<keyword evidence="3" id="KW-0813">Transport</keyword>
<name>A0A9N9BBH5_9GLOM</name>
<organism evidence="8 9">
    <name type="scientific">Funneliformis caledonium</name>
    <dbReference type="NCBI Taxonomy" id="1117310"/>
    <lineage>
        <taxon>Eukaryota</taxon>
        <taxon>Fungi</taxon>
        <taxon>Fungi incertae sedis</taxon>
        <taxon>Mucoromycota</taxon>
        <taxon>Glomeromycotina</taxon>
        <taxon>Glomeromycetes</taxon>
        <taxon>Glomerales</taxon>
        <taxon>Glomeraceae</taxon>
        <taxon>Funneliformis</taxon>
    </lineage>
</organism>
<accession>A0A9N9BBH5</accession>
<comment type="caution">
    <text evidence="8">The sequence shown here is derived from an EMBL/GenBank/DDBJ whole genome shotgun (WGS) entry which is preliminary data.</text>
</comment>
<evidence type="ECO:0000256" key="2">
    <source>
        <dbReference type="ARBA" id="ARBA00007863"/>
    </source>
</evidence>
<keyword evidence="6 7" id="KW-0472">Membrane</keyword>
<keyword evidence="5 7" id="KW-1133">Transmembrane helix</keyword>
<keyword evidence="4 7" id="KW-0812">Transmembrane</keyword>
<feature type="transmembrane region" description="Helical" evidence="7">
    <location>
        <begin position="36"/>
        <end position="62"/>
    </location>
</feature>
<evidence type="ECO:0000313" key="9">
    <source>
        <dbReference type="Proteomes" id="UP000789570"/>
    </source>
</evidence>
<evidence type="ECO:0000256" key="7">
    <source>
        <dbReference type="SAM" id="Phobius"/>
    </source>
</evidence>
<evidence type="ECO:0000256" key="5">
    <source>
        <dbReference type="ARBA" id="ARBA00022989"/>
    </source>
</evidence>
<evidence type="ECO:0000256" key="4">
    <source>
        <dbReference type="ARBA" id="ARBA00022692"/>
    </source>
</evidence>
<dbReference type="AlphaFoldDB" id="A0A9N9BBH5"/>
<protein>
    <submittedName>
        <fullName evidence="8">16757_t:CDS:1</fullName>
    </submittedName>
</protein>
<proteinExistence type="inferred from homology"/>
<evidence type="ECO:0000256" key="3">
    <source>
        <dbReference type="ARBA" id="ARBA00022448"/>
    </source>
</evidence>
<gene>
    <name evidence="8" type="ORF">FCALED_LOCUS6667</name>
</gene>
<dbReference type="GO" id="GO:0016020">
    <property type="term" value="C:membrane"/>
    <property type="evidence" value="ECO:0007669"/>
    <property type="project" value="UniProtKB-SubCell"/>
</dbReference>
<feature type="transmembrane region" description="Helical" evidence="7">
    <location>
        <begin position="105"/>
        <end position="123"/>
    </location>
</feature>
<dbReference type="OrthoDB" id="429955at2759"/>
<evidence type="ECO:0000256" key="1">
    <source>
        <dbReference type="ARBA" id="ARBA00004141"/>
    </source>
</evidence>
<evidence type="ECO:0000256" key="6">
    <source>
        <dbReference type="ARBA" id="ARBA00023136"/>
    </source>
</evidence>
<feature type="transmembrane region" description="Helical" evidence="7">
    <location>
        <begin position="159"/>
        <end position="180"/>
    </location>
</feature>
<dbReference type="InterPro" id="IPR009262">
    <property type="entry name" value="SLC35_F1/F2/F6"/>
</dbReference>
<dbReference type="InterPro" id="IPR037185">
    <property type="entry name" value="EmrE-like"/>
</dbReference>
<dbReference type="EMBL" id="CAJVPQ010001631">
    <property type="protein sequence ID" value="CAG8562345.1"/>
    <property type="molecule type" value="Genomic_DNA"/>
</dbReference>
<sequence length="290" mass="32563">MASEKVETTLDVHESNVEPTPKSLKEKFSYVLSKDFLIIVLLGQFLSFCITVTIVTSTELSINHNAEYPTTQTFLTYIILAVVYTPYTIYKKGVNGWINIFLKRGWKYALLSLIDVEGNYFIVKAYRYTSLLSTMLLDTWTIPCVVLLSIIFLKIRFHWSQYLAVLICLGGIAALIVGDFKSDKDMNTGSNLILGDIFCLISATCYAVSNVAEEFLVRQRPFWEVVGQLGIYGTIISGIQLAILERGELVNSAWDGKIVAFVGTMLGLTIYNIYPATKPKVERVKDEDEG</sequence>
<keyword evidence="9" id="KW-1185">Reference proteome</keyword>
<feature type="transmembrane region" description="Helical" evidence="7">
    <location>
        <begin position="135"/>
        <end position="153"/>
    </location>
</feature>
<feature type="transmembrane region" description="Helical" evidence="7">
    <location>
        <begin position="256"/>
        <end position="274"/>
    </location>
</feature>
<comment type="subcellular location">
    <subcellularLocation>
        <location evidence="1">Membrane</location>
        <topology evidence="1">Multi-pass membrane protein</topology>
    </subcellularLocation>
</comment>
<feature type="transmembrane region" description="Helical" evidence="7">
    <location>
        <begin position="74"/>
        <end position="90"/>
    </location>
</feature>
<dbReference type="SUPFAM" id="SSF103481">
    <property type="entry name" value="Multidrug resistance efflux transporter EmrE"/>
    <property type="match status" value="1"/>
</dbReference>
<dbReference type="GO" id="GO:0022857">
    <property type="term" value="F:transmembrane transporter activity"/>
    <property type="evidence" value="ECO:0007669"/>
    <property type="project" value="InterPro"/>
</dbReference>
<dbReference type="Pfam" id="PF06027">
    <property type="entry name" value="SLC35F"/>
    <property type="match status" value="1"/>
</dbReference>